<protein>
    <submittedName>
        <fullName evidence="1">Uncharacterized protein</fullName>
    </submittedName>
</protein>
<proteinExistence type="predicted"/>
<gene>
    <name evidence="1" type="ORF">BAIG_03220</name>
</gene>
<feature type="non-terminal residue" evidence="1">
    <location>
        <position position="1"/>
    </location>
</feature>
<evidence type="ECO:0000313" key="1">
    <source>
        <dbReference type="EMBL" id="EEX98832.1"/>
    </source>
</evidence>
<dbReference type="Proteomes" id="UP000003990">
    <property type="component" value="Unassembled WGS sequence"/>
</dbReference>
<evidence type="ECO:0000313" key="2">
    <source>
        <dbReference type="Proteomes" id="UP000003990"/>
    </source>
</evidence>
<sequence>VADPLYKRYAVTQDKPWAPTVCRHPVSGTVSLPSSGCFSPFPHGTGSLSVMHEYLGLDRGRPMFRQDFTCPALLKDFCYSTCTGLSPTSVEFSNSFHFIHKSHWPGPRSLATTSGVSFDVLSSGYLDVSVPQVRF</sequence>
<accession>A0ABM9ZGG8</accession>
<dbReference type="EMBL" id="DS999674">
    <property type="protein sequence ID" value="EEX98832.1"/>
    <property type="molecule type" value="Genomic_DNA"/>
</dbReference>
<name>A0ABM9ZGG8_9HYPH</name>
<reference evidence="1 2" key="1">
    <citation type="submission" date="2008-12" db="EMBL/GenBank/DDBJ databases">
        <title>The Genome Sequence of Brucella ceti M644/93/1.</title>
        <authorList>
            <consortium name="The Broad Institute Genome Sequencing Platform"/>
            <person name="Ward D."/>
            <person name="Young S.K."/>
            <person name="Kodira C.D."/>
            <person name="Zeng Q."/>
            <person name="Koehrsen M."/>
            <person name="Alvarado L."/>
            <person name="Berlin A."/>
            <person name="Borenstein D."/>
            <person name="Chen Z."/>
            <person name="Engels R."/>
            <person name="Freedman E."/>
            <person name="Gellesch M."/>
            <person name="Goldberg J."/>
            <person name="Griggs A."/>
            <person name="Gujja S."/>
            <person name="Heiman D."/>
            <person name="Hepburn T."/>
            <person name="Howarth C."/>
            <person name="Jen D."/>
            <person name="Larson L."/>
            <person name="Lewis B."/>
            <person name="Mehta T."/>
            <person name="Park D."/>
            <person name="Pearson M."/>
            <person name="Roberts A."/>
            <person name="Saif S."/>
            <person name="Shea T."/>
            <person name="Shenoy N."/>
            <person name="Sisk P."/>
            <person name="Stolte C."/>
            <person name="Sykes S."/>
            <person name="Walk T."/>
            <person name="White J."/>
            <person name="Yandava C."/>
            <person name="Whatmore A.M."/>
            <person name="Perrett L.L."/>
            <person name="O'Callaghan D."/>
            <person name="Nusbaum C."/>
            <person name="Galagan J."/>
            <person name="Birren B."/>
        </authorList>
    </citation>
    <scope>NUCLEOTIDE SEQUENCE [LARGE SCALE GENOMIC DNA]</scope>
    <source>
        <strain evidence="1 2">M644/93/1</strain>
    </source>
</reference>
<organism evidence="1 2">
    <name type="scientific">Brucella ceti M644/93/1</name>
    <dbReference type="NCBI Taxonomy" id="520459"/>
    <lineage>
        <taxon>Bacteria</taxon>
        <taxon>Pseudomonadati</taxon>
        <taxon>Pseudomonadota</taxon>
        <taxon>Alphaproteobacteria</taxon>
        <taxon>Hyphomicrobiales</taxon>
        <taxon>Brucellaceae</taxon>
        <taxon>Brucella/Ochrobactrum group</taxon>
        <taxon>Brucella</taxon>
    </lineage>
</organism>
<keyword evidence="2" id="KW-1185">Reference proteome</keyword>